<gene>
    <name evidence="6" type="ORF">UXQ13_13705</name>
</gene>
<feature type="domain" description="HTH tetR-type" evidence="5">
    <location>
        <begin position="13"/>
        <end position="73"/>
    </location>
</feature>
<feature type="DNA-binding region" description="H-T-H motif" evidence="4">
    <location>
        <begin position="36"/>
        <end position="55"/>
    </location>
</feature>
<evidence type="ECO:0000256" key="4">
    <source>
        <dbReference type="PROSITE-ProRule" id="PRU00335"/>
    </source>
</evidence>
<dbReference type="Gene3D" id="1.10.357.10">
    <property type="entry name" value="Tetracycline Repressor, domain 2"/>
    <property type="match status" value="1"/>
</dbReference>
<reference evidence="6 7" key="1">
    <citation type="submission" date="2024-03" db="EMBL/GenBank/DDBJ databases">
        <title>Draft genome sequence of Klenkia terrae.</title>
        <authorList>
            <person name="Duangmal K."/>
            <person name="Chantavorakit T."/>
        </authorList>
    </citation>
    <scope>NUCLEOTIDE SEQUENCE [LARGE SCALE GENOMIC DNA]</scope>
    <source>
        <strain evidence="6 7">JCM 17786</strain>
    </source>
</reference>
<accession>A0ABU8E798</accession>
<keyword evidence="7" id="KW-1185">Reference proteome</keyword>
<dbReference type="SUPFAM" id="SSF46689">
    <property type="entry name" value="Homeodomain-like"/>
    <property type="match status" value="1"/>
</dbReference>
<sequence length="188" mass="19728">MTTTGAGFRSTAEEQRERITVAALGVFADKGLHATPVADVATAAGVSPAYVFRLFAGKVGLFVAAVDRCYEQVAQVLSTAVRAGAAEDPAARLDAMTAAYVELIRDRSLIMIQVHAQSACDVPEVRDAVHRGLARVVETVTRDSGADPVAVQRFLAYGQLCHLVVQADLDPADGGWAQTITAGIAHAP</sequence>
<dbReference type="RefSeq" id="WP_225233574.1">
    <property type="nucleotide sequence ID" value="NZ_JBAPLV010000014.1"/>
</dbReference>
<dbReference type="PANTHER" id="PTHR30055">
    <property type="entry name" value="HTH-TYPE TRANSCRIPTIONAL REGULATOR RUTR"/>
    <property type="match status" value="1"/>
</dbReference>
<dbReference type="Pfam" id="PF00440">
    <property type="entry name" value="TetR_N"/>
    <property type="match status" value="1"/>
</dbReference>
<evidence type="ECO:0000313" key="6">
    <source>
        <dbReference type="EMBL" id="MEI4279521.1"/>
    </source>
</evidence>
<dbReference type="InterPro" id="IPR009057">
    <property type="entry name" value="Homeodomain-like_sf"/>
</dbReference>
<proteinExistence type="predicted"/>
<evidence type="ECO:0000259" key="5">
    <source>
        <dbReference type="PROSITE" id="PS50977"/>
    </source>
</evidence>
<dbReference type="InterPro" id="IPR050109">
    <property type="entry name" value="HTH-type_TetR-like_transc_reg"/>
</dbReference>
<name>A0ABU8E798_9ACTN</name>
<keyword evidence="2 4" id="KW-0238">DNA-binding</keyword>
<keyword evidence="1" id="KW-0805">Transcription regulation</keyword>
<organism evidence="6 7">
    <name type="scientific">Klenkia terrae</name>
    <dbReference type="NCBI Taxonomy" id="1052259"/>
    <lineage>
        <taxon>Bacteria</taxon>
        <taxon>Bacillati</taxon>
        <taxon>Actinomycetota</taxon>
        <taxon>Actinomycetes</taxon>
        <taxon>Geodermatophilales</taxon>
        <taxon>Geodermatophilaceae</taxon>
        <taxon>Klenkia</taxon>
    </lineage>
</organism>
<comment type="caution">
    <text evidence="6">The sequence shown here is derived from an EMBL/GenBank/DDBJ whole genome shotgun (WGS) entry which is preliminary data.</text>
</comment>
<keyword evidence="3" id="KW-0804">Transcription</keyword>
<dbReference type="Gene3D" id="1.10.10.60">
    <property type="entry name" value="Homeodomain-like"/>
    <property type="match status" value="1"/>
</dbReference>
<protein>
    <submittedName>
        <fullName evidence="6">TetR/AcrR family transcriptional regulator</fullName>
    </submittedName>
</protein>
<evidence type="ECO:0000256" key="3">
    <source>
        <dbReference type="ARBA" id="ARBA00023163"/>
    </source>
</evidence>
<evidence type="ECO:0000256" key="1">
    <source>
        <dbReference type="ARBA" id="ARBA00023015"/>
    </source>
</evidence>
<dbReference type="PANTHER" id="PTHR30055:SF234">
    <property type="entry name" value="HTH-TYPE TRANSCRIPTIONAL REGULATOR BETI"/>
    <property type="match status" value="1"/>
</dbReference>
<dbReference type="InterPro" id="IPR001647">
    <property type="entry name" value="HTH_TetR"/>
</dbReference>
<evidence type="ECO:0000256" key="2">
    <source>
        <dbReference type="ARBA" id="ARBA00023125"/>
    </source>
</evidence>
<dbReference type="PROSITE" id="PS50977">
    <property type="entry name" value="HTH_TETR_2"/>
    <property type="match status" value="1"/>
</dbReference>
<evidence type="ECO:0000313" key="7">
    <source>
        <dbReference type="Proteomes" id="UP001373496"/>
    </source>
</evidence>
<dbReference type="Proteomes" id="UP001373496">
    <property type="component" value="Unassembled WGS sequence"/>
</dbReference>
<dbReference type="EMBL" id="JBAPLV010000014">
    <property type="protein sequence ID" value="MEI4279521.1"/>
    <property type="molecule type" value="Genomic_DNA"/>
</dbReference>